<name>A0A8J4Y8K7_CHIOP</name>
<sequence>MKVVGVCISGGNASTTMQDKGGGGGGMVLECETEGLSDAQLTRIQKLKDEVSRLQKLMQTSAVQKQNEITVPVLVNGTVGNGTPGVTAPITNGPSMLGLQVPQFLLLQNGQMIAASSAIQPASLASTNPGSTFPISTTAGSIQPPFAFKATTPRTTPSHLSQALSRPQRISVTTSKGTTSSSPVVNSSSDDIQVLGEMIASSPGSSSSRGLRDVRIQAPSGSTSTTTTPTTTFRVGFLL</sequence>
<protein>
    <submittedName>
        <fullName evidence="3">Uncharacterized protein</fullName>
    </submittedName>
</protein>
<dbReference type="AlphaFoldDB" id="A0A8J4Y8K7"/>
<evidence type="ECO:0000256" key="1">
    <source>
        <dbReference type="SAM" id="Coils"/>
    </source>
</evidence>
<organism evidence="3 4">
    <name type="scientific">Chionoecetes opilio</name>
    <name type="common">Atlantic snow crab</name>
    <name type="synonym">Cancer opilio</name>
    <dbReference type="NCBI Taxonomy" id="41210"/>
    <lineage>
        <taxon>Eukaryota</taxon>
        <taxon>Metazoa</taxon>
        <taxon>Ecdysozoa</taxon>
        <taxon>Arthropoda</taxon>
        <taxon>Crustacea</taxon>
        <taxon>Multicrustacea</taxon>
        <taxon>Malacostraca</taxon>
        <taxon>Eumalacostraca</taxon>
        <taxon>Eucarida</taxon>
        <taxon>Decapoda</taxon>
        <taxon>Pleocyemata</taxon>
        <taxon>Brachyura</taxon>
        <taxon>Eubrachyura</taxon>
        <taxon>Majoidea</taxon>
        <taxon>Majidae</taxon>
        <taxon>Chionoecetes</taxon>
    </lineage>
</organism>
<feature type="coiled-coil region" evidence="1">
    <location>
        <begin position="37"/>
        <end position="64"/>
    </location>
</feature>
<reference evidence="3" key="1">
    <citation type="submission" date="2020-07" db="EMBL/GenBank/DDBJ databases">
        <title>The High-quality genome of the commercially important snow crab, Chionoecetes opilio.</title>
        <authorList>
            <person name="Jeong J.-H."/>
            <person name="Ryu S."/>
        </authorList>
    </citation>
    <scope>NUCLEOTIDE SEQUENCE</scope>
    <source>
        <strain evidence="3">MADBK_172401_WGS</strain>
        <tissue evidence="3">Digestive gland</tissue>
    </source>
</reference>
<keyword evidence="1" id="KW-0175">Coiled coil</keyword>
<evidence type="ECO:0000313" key="3">
    <source>
        <dbReference type="EMBL" id="KAG0722143.1"/>
    </source>
</evidence>
<evidence type="ECO:0000256" key="2">
    <source>
        <dbReference type="SAM" id="MobiDB-lite"/>
    </source>
</evidence>
<dbReference type="EMBL" id="JACEEZ010010002">
    <property type="protein sequence ID" value="KAG0722143.1"/>
    <property type="molecule type" value="Genomic_DNA"/>
</dbReference>
<feature type="compositionally biased region" description="Low complexity" evidence="2">
    <location>
        <begin position="171"/>
        <end position="188"/>
    </location>
</feature>
<gene>
    <name evidence="3" type="ORF">GWK47_000058</name>
</gene>
<keyword evidence="4" id="KW-1185">Reference proteome</keyword>
<dbReference type="Proteomes" id="UP000770661">
    <property type="component" value="Unassembled WGS sequence"/>
</dbReference>
<feature type="region of interest" description="Disordered" evidence="2">
    <location>
        <begin position="150"/>
        <end position="188"/>
    </location>
</feature>
<accession>A0A8J4Y8K7</accession>
<proteinExistence type="predicted"/>
<comment type="caution">
    <text evidence="3">The sequence shown here is derived from an EMBL/GenBank/DDBJ whole genome shotgun (WGS) entry which is preliminary data.</text>
</comment>
<feature type="compositionally biased region" description="Polar residues" evidence="2">
    <location>
        <begin position="152"/>
        <end position="170"/>
    </location>
</feature>
<evidence type="ECO:0000313" key="4">
    <source>
        <dbReference type="Proteomes" id="UP000770661"/>
    </source>
</evidence>